<gene>
    <name evidence="1" type="ORF">RZN69_08675</name>
</gene>
<accession>A0AAQ3LCW2</accession>
<keyword evidence="2" id="KW-1185">Reference proteome</keyword>
<dbReference type="RefSeq" id="WP_317835707.1">
    <property type="nucleotide sequence ID" value="NZ_CP136920.1"/>
</dbReference>
<reference evidence="1 2" key="1">
    <citation type="submission" date="2023-10" db="EMBL/GenBank/DDBJ databases">
        <title>Rubellicoccus peritrichatus gen. nov., sp. nov., isolated from an algae of coral reef tank.</title>
        <authorList>
            <person name="Luo J."/>
        </authorList>
    </citation>
    <scope>NUCLEOTIDE SEQUENCE [LARGE SCALE GENOMIC DNA]</scope>
    <source>
        <strain evidence="1 2">CR14</strain>
    </source>
</reference>
<name>A0AAQ3LCW2_9BACT</name>
<proteinExistence type="predicted"/>
<dbReference type="KEGG" id="puo:RZN69_08675"/>
<dbReference type="Proteomes" id="UP001304300">
    <property type="component" value="Chromosome"/>
</dbReference>
<dbReference type="AlphaFoldDB" id="A0AAQ3LCW2"/>
<evidence type="ECO:0000313" key="1">
    <source>
        <dbReference type="EMBL" id="WOO43166.1"/>
    </source>
</evidence>
<organism evidence="1 2">
    <name type="scientific">Rubellicoccus peritrichatus</name>
    <dbReference type="NCBI Taxonomy" id="3080537"/>
    <lineage>
        <taxon>Bacteria</taxon>
        <taxon>Pseudomonadati</taxon>
        <taxon>Verrucomicrobiota</taxon>
        <taxon>Opitutia</taxon>
        <taxon>Puniceicoccales</taxon>
        <taxon>Cerasicoccaceae</taxon>
        <taxon>Rubellicoccus</taxon>
    </lineage>
</organism>
<sequence>MKELTQKDIDQAALVGAQKLNLKLRDGSEITVTIRCIKTSEAETFLDAAMEETKALEMVVVEPEDFDPDVLEDESYDQLVEANLSLNFTRAQSIFEKRLQRSEQTGLGIKQVAATAEKFFQKFVPASASSPAKAESKS</sequence>
<dbReference type="EMBL" id="CP136920">
    <property type="protein sequence ID" value="WOO43166.1"/>
    <property type="molecule type" value="Genomic_DNA"/>
</dbReference>
<protein>
    <submittedName>
        <fullName evidence="1">Uncharacterized protein</fullName>
    </submittedName>
</protein>
<evidence type="ECO:0000313" key="2">
    <source>
        <dbReference type="Proteomes" id="UP001304300"/>
    </source>
</evidence>